<dbReference type="Proteomes" id="UP000189229">
    <property type="component" value="Unassembled WGS sequence"/>
</dbReference>
<protein>
    <submittedName>
        <fullName evidence="1">Uncharacterized protein</fullName>
    </submittedName>
</protein>
<dbReference type="EMBL" id="MVBM01000004">
    <property type="protein sequence ID" value="OOK74006.1"/>
    <property type="molecule type" value="Genomic_DNA"/>
</dbReference>
<proteinExistence type="predicted"/>
<reference evidence="1 2" key="1">
    <citation type="submission" date="2017-02" db="EMBL/GenBank/DDBJ databases">
        <title>Complete genome sequences of Mycobacterium kansasii strains isolated from rhesus macaques.</title>
        <authorList>
            <person name="Panda A."/>
            <person name="Nagaraj S."/>
            <person name="Zhao X."/>
            <person name="Tettelin H."/>
            <person name="Detolla L.J."/>
        </authorList>
    </citation>
    <scope>NUCLEOTIDE SEQUENCE [LARGE SCALE GENOMIC DNA]</scope>
    <source>
        <strain evidence="1 2">11-3813</strain>
    </source>
</reference>
<dbReference type="AlphaFoldDB" id="A0A1V3X582"/>
<accession>A0A1V3X582</accession>
<evidence type="ECO:0000313" key="2">
    <source>
        <dbReference type="Proteomes" id="UP000189229"/>
    </source>
</evidence>
<sequence>MAEIAGGGSEHRWYVVRREDDLADRDAFEVRSEALTLSITR</sequence>
<comment type="caution">
    <text evidence="1">The sequence shown here is derived from an EMBL/GenBank/DDBJ whole genome shotgun (WGS) entry which is preliminary data.</text>
</comment>
<organism evidence="1 2">
    <name type="scientific">Mycobacterium kansasii</name>
    <dbReference type="NCBI Taxonomy" id="1768"/>
    <lineage>
        <taxon>Bacteria</taxon>
        <taxon>Bacillati</taxon>
        <taxon>Actinomycetota</taxon>
        <taxon>Actinomycetes</taxon>
        <taxon>Mycobacteriales</taxon>
        <taxon>Mycobacteriaceae</taxon>
        <taxon>Mycobacterium</taxon>
    </lineage>
</organism>
<name>A0A1V3X582_MYCKA</name>
<evidence type="ECO:0000313" key="1">
    <source>
        <dbReference type="EMBL" id="OOK74006.1"/>
    </source>
</evidence>
<gene>
    <name evidence="1" type="ORF">BZL30_4820</name>
</gene>